<proteinExistence type="predicted"/>
<comment type="subcellular location">
    <subcellularLocation>
        <location evidence="1">Membrane</location>
        <topology evidence="1">Multi-pass membrane protein</topology>
    </subcellularLocation>
</comment>
<keyword evidence="8" id="KW-1185">Reference proteome</keyword>
<feature type="compositionally biased region" description="Polar residues" evidence="6">
    <location>
        <begin position="27"/>
        <end position="47"/>
    </location>
</feature>
<feature type="transmembrane region" description="Helical" evidence="7">
    <location>
        <begin position="60"/>
        <end position="81"/>
    </location>
</feature>
<feature type="region of interest" description="Disordered" evidence="6">
    <location>
        <begin position="1"/>
        <end position="47"/>
    </location>
</feature>
<keyword evidence="2" id="KW-0813">Transport</keyword>
<keyword evidence="5 7" id="KW-0472">Membrane</keyword>
<evidence type="ECO:0000256" key="3">
    <source>
        <dbReference type="ARBA" id="ARBA00022692"/>
    </source>
</evidence>
<keyword evidence="4 7" id="KW-1133">Transmembrane helix</keyword>
<evidence type="ECO:0000256" key="1">
    <source>
        <dbReference type="ARBA" id="ARBA00004141"/>
    </source>
</evidence>
<feature type="transmembrane region" description="Helical" evidence="7">
    <location>
        <begin position="93"/>
        <end position="113"/>
    </location>
</feature>
<evidence type="ECO:0000313" key="8">
    <source>
        <dbReference type="Proteomes" id="UP000694888"/>
    </source>
</evidence>
<evidence type="ECO:0000256" key="5">
    <source>
        <dbReference type="ARBA" id="ARBA00023136"/>
    </source>
</evidence>
<evidence type="ECO:0000256" key="6">
    <source>
        <dbReference type="SAM" id="MobiDB-lite"/>
    </source>
</evidence>
<dbReference type="Proteomes" id="UP000694888">
    <property type="component" value="Unplaced"/>
</dbReference>
<evidence type="ECO:0000256" key="2">
    <source>
        <dbReference type="ARBA" id="ARBA00022448"/>
    </source>
</evidence>
<reference evidence="9" key="1">
    <citation type="submission" date="2025-08" db="UniProtKB">
        <authorList>
            <consortium name="RefSeq"/>
        </authorList>
    </citation>
    <scope>IDENTIFICATION</scope>
</reference>
<keyword evidence="3 7" id="KW-0812">Transmembrane</keyword>
<name>A0ABM1VWY7_APLCA</name>
<protein>
    <submittedName>
        <fullName evidence="9">MFS-type transporter SLC18B1-like</fullName>
    </submittedName>
</protein>
<dbReference type="Gene3D" id="1.20.1250.20">
    <property type="entry name" value="MFS general substrate transporter like domains"/>
    <property type="match status" value="2"/>
</dbReference>
<sequence length="187" mass="19992">MAVGSSRNVEAIERQASVQKEQGIEVSDTSQETSASVQGNKEETSPLNFRSLKNSSKYTLMLLASANFAHMTAFSLLAPFFPKEALKKGTSQTVIGLIFSVFEFVVFFTAPVYGANDVSPMYLFPALRESLTHGIMETATSLGFMVGPAIGSFLYEAGGFGLPFYVIGSFILLNGALVCGCLPESTG</sequence>
<dbReference type="SUPFAM" id="SSF103473">
    <property type="entry name" value="MFS general substrate transporter"/>
    <property type="match status" value="1"/>
</dbReference>
<evidence type="ECO:0000256" key="4">
    <source>
        <dbReference type="ARBA" id="ARBA00022989"/>
    </source>
</evidence>
<accession>A0ABM1VWY7</accession>
<gene>
    <name evidence="9" type="primary">LOC101863997</name>
</gene>
<evidence type="ECO:0000313" key="9">
    <source>
        <dbReference type="RefSeq" id="XP_035826929.1"/>
    </source>
</evidence>
<dbReference type="InterPro" id="IPR050930">
    <property type="entry name" value="MFS_Vesicular_Transporter"/>
</dbReference>
<dbReference type="InterPro" id="IPR036259">
    <property type="entry name" value="MFS_trans_sf"/>
</dbReference>
<dbReference type="PANTHER" id="PTHR23506:SF26">
    <property type="entry name" value="MFS-TYPE TRANSPORTER SLC18B1"/>
    <property type="match status" value="1"/>
</dbReference>
<feature type="transmembrane region" description="Helical" evidence="7">
    <location>
        <begin position="161"/>
        <end position="182"/>
    </location>
</feature>
<dbReference type="GeneID" id="101863997"/>
<organism evidence="8 9">
    <name type="scientific">Aplysia californica</name>
    <name type="common">California sea hare</name>
    <dbReference type="NCBI Taxonomy" id="6500"/>
    <lineage>
        <taxon>Eukaryota</taxon>
        <taxon>Metazoa</taxon>
        <taxon>Spiralia</taxon>
        <taxon>Lophotrochozoa</taxon>
        <taxon>Mollusca</taxon>
        <taxon>Gastropoda</taxon>
        <taxon>Heterobranchia</taxon>
        <taxon>Euthyneura</taxon>
        <taxon>Tectipleura</taxon>
        <taxon>Aplysiida</taxon>
        <taxon>Aplysioidea</taxon>
        <taxon>Aplysiidae</taxon>
        <taxon>Aplysia</taxon>
    </lineage>
</organism>
<dbReference type="PANTHER" id="PTHR23506">
    <property type="entry name" value="GH10249P"/>
    <property type="match status" value="1"/>
</dbReference>
<evidence type="ECO:0000256" key="7">
    <source>
        <dbReference type="SAM" id="Phobius"/>
    </source>
</evidence>
<dbReference type="RefSeq" id="XP_035826929.1">
    <property type="nucleotide sequence ID" value="XM_035971036.1"/>
</dbReference>